<reference evidence="1 2" key="1">
    <citation type="journal article" date="2023" name="Microbiol. Resour. Announc.">
        <title>Complete Genome Sequence of Imperialibacter roseus strain P4T.</title>
        <authorList>
            <person name="Tizabi D.R."/>
            <person name="Bachvaroff T."/>
            <person name="Hill R.T."/>
        </authorList>
    </citation>
    <scope>NUCLEOTIDE SEQUENCE [LARGE SCALE GENOMIC DNA]</scope>
    <source>
        <strain evidence="1 2">P4T</strain>
    </source>
</reference>
<dbReference type="RefSeq" id="WP_317491837.1">
    <property type="nucleotide sequence ID" value="NZ_CP136051.1"/>
</dbReference>
<proteinExistence type="predicted"/>
<gene>
    <name evidence="1" type="ORF">RT717_11270</name>
</gene>
<dbReference type="Pfam" id="PF14054">
    <property type="entry name" value="DUF4249"/>
    <property type="match status" value="1"/>
</dbReference>
<name>A0ABZ0IZU6_9BACT</name>
<protein>
    <submittedName>
        <fullName evidence="1">DUF4249 domain-containing protein</fullName>
    </submittedName>
</protein>
<sequence length="382" mass="42328">MRPGLIIILLLVLLSTCVEPFEPEDPGFKSVLVVDGFISNSAEPYTITLSRTAPLSSPGALPEAGAAVSVADEEGGVYLFGETAPGVYQSDPRVFVGHVGAGYQLNIVTASGEQYQSDTVPLKQSPPIDSVYYERELRLTDVEGEVNDGISIFVDAHDSTGQTRFYRYDYTETYEVKLTYPGEWVYDPSQDANVIRNPKLGLCYATHPGGNILVANTSSYAEDRVKKLEVTYVSTGGYKLSGLYSILVKQYALSEPSYRYWYELQKTSESLGTLFDPQPYEIRGNIRKVNDPETAVLGYFDAGAVSEKMLFVDKVTLLGMDIQYPTDPCIARLGYPPTAVEFGLYQQWGYLITAVEPYVMIPAECGDCRYHGTLEKPSFWPR</sequence>
<dbReference type="EMBL" id="CP136051">
    <property type="protein sequence ID" value="WOK09217.1"/>
    <property type="molecule type" value="Genomic_DNA"/>
</dbReference>
<dbReference type="InterPro" id="IPR025345">
    <property type="entry name" value="DUF4249"/>
</dbReference>
<dbReference type="Proteomes" id="UP001302349">
    <property type="component" value="Chromosome"/>
</dbReference>
<keyword evidence="2" id="KW-1185">Reference proteome</keyword>
<evidence type="ECO:0000313" key="1">
    <source>
        <dbReference type="EMBL" id="WOK09217.1"/>
    </source>
</evidence>
<evidence type="ECO:0000313" key="2">
    <source>
        <dbReference type="Proteomes" id="UP001302349"/>
    </source>
</evidence>
<organism evidence="1 2">
    <name type="scientific">Imperialibacter roseus</name>
    <dbReference type="NCBI Taxonomy" id="1324217"/>
    <lineage>
        <taxon>Bacteria</taxon>
        <taxon>Pseudomonadati</taxon>
        <taxon>Bacteroidota</taxon>
        <taxon>Cytophagia</taxon>
        <taxon>Cytophagales</taxon>
        <taxon>Flammeovirgaceae</taxon>
        <taxon>Imperialibacter</taxon>
    </lineage>
</organism>
<accession>A0ABZ0IZU6</accession>